<dbReference type="PANTHER" id="PTHR10445">
    <property type="entry name" value="GENERAL TRANSCRIPTION FACTOR IIF SUBUNIT 2"/>
    <property type="match status" value="1"/>
</dbReference>
<feature type="domain" description="TFIIF beta subunit N-terminal" evidence="9">
    <location>
        <begin position="51"/>
        <end position="190"/>
    </location>
</feature>
<dbReference type="Pfam" id="PF02270">
    <property type="entry name" value="TFIIF_beta"/>
    <property type="match status" value="1"/>
</dbReference>
<organism evidence="10 11">
    <name type="scientific">Stephania cephalantha</name>
    <dbReference type="NCBI Taxonomy" id="152367"/>
    <lineage>
        <taxon>Eukaryota</taxon>
        <taxon>Viridiplantae</taxon>
        <taxon>Streptophyta</taxon>
        <taxon>Embryophyta</taxon>
        <taxon>Tracheophyta</taxon>
        <taxon>Spermatophyta</taxon>
        <taxon>Magnoliopsida</taxon>
        <taxon>Ranunculales</taxon>
        <taxon>Menispermaceae</taxon>
        <taxon>Menispermoideae</taxon>
        <taxon>Cissampelideae</taxon>
        <taxon>Stephania</taxon>
    </lineage>
</organism>
<accession>A0AAP0KUU7</accession>
<dbReference type="GO" id="GO:0006367">
    <property type="term" value="P:transcription initiation at RNA polymerase II promoter"/>
    <property type="evidence" value="ECO:0007669"/>
    <property type="project" value="InterPro"/>
</dbReference>
<keyword evidence="11" id="KW-1185">Reference proteome</keyword>
<dbReference type="Gene3D" id="1.10.10.10">
    <property type="entry name" value="Winged helix-like DNA-binding domain superfamily/Winged helix DNA-binding domain"/>
    <property type="match status" value="1"/>
</dbReference>
<evidence type="ECO:0000313" key="10">
    <source>
        <dbReference type="EMBL" id="KAK9158269.1"/>
    </source>
</evidence>
<sequence length="313" mass="35941">MTGVVVGWLIGCFSMYKEERVRGRECYREREMTNEEEGVGGELLDMQKAEKSVWLMRCPALVSRSWSSHTTHTDYLSSSSSSPAIAKVVVSIDPLRSENDNNNNNNNEDDNNNDDSSSTQFMMELAGTDSENVPKCYSMDMFKDIVPMCVFSQTNQGKVSAEGKVLHKFDMKPHNEHMRDYGKLCRERTKKYTTKSRQLQVIENDRGGHMRPMPGMVGLAGFSSKDKKKTLQMKGSDTKRTRRDRGEMEAIMFKLLERKPNWTLRQLVMETDQPEQFLKDMLKDLCVYNNKGANQGTYELKPEYKRSTETGQN</sequence>
<evidence type="ECO:0000256" key="5">
    <source>
        <dbReference type="ARBA" id="ARBA00023163"/>
    </source>
</evidence>
<dbReference type="GO" id="GO:0003677">
    <property type="term" value="F:DNA binding"/>
    <property type="evidence" value="ECO:0007669"/>
    <property type="project" value="UniProtKB-KW"/>
</dbReference>
<dbReference type="CDD" id="cd07980">
    <property type="entry name" value="TFIIF_beta"/>
    <property type="match status" value="1"/>
</dbReference>
<comment type="caution">
    <text evidence="10">The sequence shown here is derived from an EMBL/GenBank/DDBJ whole genome shotgun (WGS) entry which is preliminary data.</text>
</comment>
<name>A0AAP0KUU7_9MAGN</name>
<evidence type="ECO:0000256" key="4">
    <source>
        <dbReference type="ARBA" id="ARBA00023125"/>
    </source>
</evidence>
<evidence type="ECO:0000256" key="2">
    <source>
        <dbReference type="ARBA" id="ARBA00009543"/>
    </source>
</evidence>
<dbReference type="Proteomes" id="UP001419268">
    <property type="component" value="Unassembled WGS sequence"/>
</dbReference>
<gene>
    <name evidence="10" type="ORF">Scep_004843</name>
</gene>
<dbReference type="AlphaFoldDB" id="A0AAP0KUU7"/>
<reference evidence="10 11" key="1">
    <citation type="submission" date="2024-01" db="EMBL/GenBank/DDBJ databases">
        <title>Genome assemblies of Stephania.</title>
        <authorList>
            <person name="Yang L."/>
        </authorList>
    </citation>
    <scope>NUCLEOTIDE SEQUENCE [LARGE SCALE GENOMIC DNA]</scope>
    <source>
        <strain evidence="10">JXDWG</strain>
        <tissue evidence="10">Leaf</tissue>
    </source>
</reference>
<dbReference type="PANTHER" id="PTHR10445:SF2">
    <property type="entry name" value="TRANSCRIPTION INITIATION FACTOR IIF, BETA SUBUNIT"/>
    <property type="match status" value="1"/>
</dbReference>
<dbReference type="SUPFAM" id="SSF50916">
    <property type="entry name" value="Rap30/74 interaction domains"/>
    <property type="match status" value="1"/>
</dbReference>
<evidence type="ECO:0000256" key="7">
    <source>
        <dbReference type="SAM" id="MobiDB-lite"/>
    </source>
</evidence>
<evidence type="ECO:0008006" key="12">
    <source>
        <dbReference type="Google" id="ProtNLM"/>
    </source>
</evidence>
<keyword evidence="6" id="KW-0539">Nucleus</keyword>
<dbReference type="InterPro" id="IPR040450">
    <property type="entry name" value="TFIIF_beta_HTH"/>
</dbReference>
<evidence type="ECO:0000256" key="1">
    <source>
        <dbReference type="ARBA" id="ARBA00004123"/>
    </source>
</evidence>
<dbReference type="GO" id="GO:0005674">
    <property type="term" value="C:transcription factor TFIIF complex"/>
    <property type="evidence" value="ECO:0007669"/>
    <property type="project" value="InterPro"/>
</dbReference>
<evidence type="ECO:0000256" key="3">
    <source>
        <dbReference type="ARBA" id="ARBA00023015"/>
    </source>
</evidence>
<feature type="region of interest" description="Disordered" evidence="7">
    <location>
        <begin position="95"/>
        <end position="118"/>
    </location>
</feature>
<protein>
    <recommendedName>
        <fullName evidence="12">Transcription initiation factor IIF subunit beta</fullName>
    </recommendedName>
</protein>
<keyword evidence="4" id="KW-0238">DNA-binding</keyword>
<proteinExistence type="inferred from homology"/>
<dbReference type="InterPro" id="IPR003196">
    <property type="entry name" value="TFIIF_beta"/>
</dbReference>
<dbReference type="SUPFAM" id="SSF46785">
    <property type="entry name" value="Winged helix' DNA-binding domain"/>
    <property type="match status" value="1"/>
</dbReference>
<dbReference type="EMBL" id="JBBNAG010000002">
    <property type="protein sequence ID" value="KAK9158269.1"/>
    <property type="molecule type" value="Genomic_DNA"/>
</dbReference>
<dbReference type="Pfam" id="PF17683">
    <property type="entry name" value="TFIIF_beta_N"/>
    <property type="match status" value="1"/>
</dbReference>
<evidence type="ECO:0000259" key="9">
    <source>
        <dbReference type="Pfam" id="PF17683"/>
    </source>
</evidence>
<evidence type="ECO:0000256" key="6">
    <source>
        <dbReference type="ARBA" id="ARBA00023242"/>
    </source>
</evidence>
<feature type="domain" description="TFIIF beta subunit HTH" evidence="8">
    <location>
        <begin position="242"/>
        <end position="305"/>
    </location>
</feature>
<keyword evidence="3" id="KW-0805">Transcription regulation</keyword>
<evidence type="ECO:0000259" key="8">
    <source>
        <dbReference type="Pfam" id="PF02270"/>
    </source>
</evidence>
<dbReference type="InterPro" id="IPR040504">
    <property type="entry name" value="TFIIF_beta_N"/>
</dbReference>
<keyword evidence="5" id="KW-0804">Transcription</keyword>
<dbReference type="InterPro" id="IPR011039">
    <property type="entry name" value="TFIIF_interaction"/>
</dbReference>
<dbReference type="FunFam" id="1.10.10.10:FF:000035">
    <property type="entry name" value="General transcription factor IIF subunit 2"/>
    <property type="match status" value="1"/>
</dbReference>
<dbReference type="InterPro" id="IPR036390">
    <property type="entry name" value="WH_DNA-bd_sf"/>
</dbReference>
<dbReference type="InterPro" id="IPR036388">
    <property type="entry name" value="WH-like_DNA-bd_sf"/>
</dbReference>
<comment type="similarity">
    <text evidence="2">Belongs to the TFIIF beta subunit family.</text>
</comment>
<comment type="subcellular location">
    <subcellularLocation>
        <location evidence="1">Nucleus</location>
    </subcellularLocation>
</comment>
<evidence type="ECO:0000313" key="11">
    <source>
        <dbReference type="Proteomes" id="UP001419268"/>
    </source>
</evidence>